<reference evidence="1 2" key="1">
    <citation type="journal article" date="2015" name="Genome Announc.">
        <title>Expanding the biotechnology potential of lactobacilli through comparative genomics of 213 strains and associated genera.</title>
        <authorList>
            <person name="Sun Z."/>
            <person name="Harris H.M."/>
            <person name="McCann A."/>
            <person name="Guo C."/>
            <person name="Argimon S."/>
            <person name="Zhang W."/>
            <person name="Yang X."/>
            <person name="Jeffery I.B."/>
            <person name="Cooney J.C."/>
            <person name="Kagawa T.F."/>
            <person name="Liu W."/>
            <person name="Song Y."/>
            <person name="Salvetti E."/>
            <person name="Wrobel A."/>
            <person name="Rasinkangas P."/>
            <person name="Parkhill J."/>
            <person name="Rea M.C."/>
            <person name="O'Sullivan O."/>
            <person name="Ritari J."/>
            <person name="Douillard F.P."/>
            <person name="Paul Ross R."/>
            <person name="Yang R."/>
            <person name="Briner A.E."/>
            <person name="Felis G.E."/>
            <person name="de Vos W.M."/>
            <person name="Barrangou R."/>
            <person name="Klaenhammer T.R."/>
            <person name="Caufield P.W."/>
            <person name="Cui Y."/>
            <person name="Zhang H."/>
            <person name="O'Toole P.W."/>
        </authorList>
    </citation>
    <scope>NUCLEOTIDE SEQUENCE [LARGE SCALE GENOMIC DNA]</scope>
    <source>
        <strain evidence="1 2">DSM 17758</strain>
    </source>
</reference>
<evidence type="ECO:0000313" key="1">
    <source>
        <dbReference type="EMBL" id="KRM11278.1"/>
    </source>
</evidence>
<comment type="caution">
    <text evidence="1">The sequence shown here is derived from an EMBL/GenBank/DDBJ whole genome shotgun (WGS) entry which is preliminary data.</text>
</comment>
<dbReference type="Proteomes" id="UP000051315">
    <property type="component" value="Unassembled WGS sequence"/>
</dbReference>
<dbReference type="STRING" id="1423735.FC15_GL001045"/>
<dbReference type="AlphaFoldDB" id="A0A0R1W093"/>
<dbReference type="PATRIC" id="fig|1423735.3.peg.1087"/>
<organism evidence="1 2">
    <name type="scientific">Lapidilactobacillus concavus DSM 17758</name>
    <dbReference type="NCBI Taxonomy" id="1423735"/>
    <lineage>
        <taxon>Bacteria</taxon>
        <taxon>Bacillati</taxon>
        <taxon>Bacillota</taxon>
        <taxon>Bacilli</taxon>
        <taxon>Lactobacillales</taxon>
        <taxon>Lactobacillaceae</taxon>
        <taxon>Lapidilactobacillus</taxon>
    </lineage>
</organism>
<protein>
    <submittedName>
        <fullName evidence="1">Uncharacterized protein</fullName>
    </submittedName>
</protein>
<gene>
    <name evidence="1" type="ORF">FC15_GL001045</name>
</gene>
<dbReference type="EMBL" id="AZFX01000029">
    <property type="protein sequence ID" value="KRM11278.1"/>
    <property type="molecule type" value="Genomic_DNA"/>
</dbReference>
<proteinExistence type="predicted"/>
<name>A0A0R1W093_9LACO</name>
<accession>A0A0R1W093</accession>
<keyword evidence="2" id="KW-1185">Reference proteome</keyword>
<evidence type="ECO:0000313" key="2">
    <source>
        <dbReference type="Proteomes" id="UP000051315"/>
    </source>
</evidence>
<sequence>MILIPQTDLKGGLWLLISTKQRILESSRHQLFWVMEDLAMDETTKKIIKYASYGFIQGMTIGLTSAFCWHRYMKRLPNELLAEIKKLFLREGRIEGSWIESSPRITTWQDEYRLVFVGGITRRENEQLVQYQFMFDARSKELLELEKVE</sequence>